<evidence type="ECO:0000313" key="1">
    <source>
        <dbReference type="EMBL" id="CAD8470450.1"/>
    </source>
</evidence>
<reference evidence="1" key="1">
    <citation type="submission" date="2021-01" db="EMBL/GenBank/DDBJ databases">
        <authorList>
            <person name="Corre E."/>
            <person name="Pelletier E."/>
            <person name="Niang G."/>
            <person name="Scheremetjew M."/>
            <person name="Finn R."/>
            <person name="Kale V."/>
            <person name="Holt S."/>
            <person name="Cochrane G."/>
            <person name="Meng A."/>
            <person name="Brown T."/>
            <person name="Cohen L."/>
        </authorList>
    </citation>
    <scope>NUCLEOTIDE SEQUENCE</scope>
    <source>
        <strain evidence="1">CCMP325</strain>
    </source>
</reference>
<proteinExistence type="predicted"/>
<organism evidence="1">
    <name type="scientific">Hanusia phi</name>
    <dbReference type="NCBI Taxonomy" id="3032"/>
    <lineage>
        <taxon>Eukaryota</taxon>
        <taxon>Cryptophyceae</taxon>
        <taxon>Pyrenomonadales</taxon>
        <taxon>Geminigeraceae</taxon>
        <taxon>Hanusia</taxon>
    </lineage>
</organism>
<name>A0A7S0E161_9CRYP</name>
<accession>A0A7S0E161</accession>
<dbReference type="EMBL" id="HBEO01004218">
    <property type="protein sequence ID" value="CAD8470450.1"/>
    <property type="molecule type" value="Transcribed_RNA"/>
</dbReference>
<sequence length="456" mass="51944">MGVRASREAPRQRVGLLELRDWVTEQVEERYNQGLVDVLAALVSAFRVLVRVENVCVEIGEILYVSVDEDGKQNRPSKDFQAAKPHLDAIVHTIEAYGKEFPSSLDQSSVSSMVKGLHEVLATVSKSGKSLSDLYLKSSGEKIGQLMDILQMFKSELGVAVKEAEAVCEEHKLVLKEMFRIKMRVLEGWDVALDEFQMLRETSKIRVDYEQTLQRYNHCKEETLESFEDSMYDESLLLKEHTSELTAKMDTMLAPFIRISHNIKGKGKIGGPSLTDDELALIRKYTIVLSEPDLYPRIEANGSSLEDFLEALFLMGIAGGVGMHESAAKQSGFSKKSQIILAQALDNFNADELRSCYTKWRELHLRREAIGKDERFVEKDMRVQRGSAMWLEAAKEMDRISKEWQRVAPIHIRCLENFGKYQMSVCCKCQEELGIAVELEMPEEVLVEYEQEVKDR</sequence>
<dbReference type="AlphaFoldDB" id="A0A7S0E161"/>
<protein>
    <submittedName>
        <fullName evidence="1">Uncharacterized protein</fullName>
    </submittedName>
</protein>
<gene>
    <name evidence="1" type="ORF">HPHI1048_LOCUS3021</name>
</gene>